<feature type="transmembrane region" description="Helical" evidence="2">
    <location>
        <begin position="95"/>
        <end position="119"/>
    </location>
</feature>
<organism evidence="3 4">
    <name type="scientific">Perkinsus olseni</name>
    <name type="common">Perkinsus atlanticus</name>
    <dbReference type="NCBI Taxonomy" id="32597"/>
    <lineage>
        <taxon>Eukaryota</taxon>
        <taxon>Sar</taxon>
        <taxon>Alveolata</taxon>
        <taxon>Perkinsozoa</taxon>
        <taxon>Perkinsea</taxon>
        <taxon>Perkinsida</taxon>
        <taxon>Perkinsidae</taxon>
        <taxon>Perkinsus</taxon>
    </lineage>
</organism>
<protein>
    <submittedName>
        <fullName evidence="3">Pumilio domain member 4</fullName>
    </submittedName>
</protein>
<feature type="compositionally biased region" description="Basic and acidic residues" evidence="1">
    <location>
        <begin position="396"/>
        <end position="406"/>
    </location>
</feature>
<feature type="transmembrane region" description="Helical" evidence="2">
    <location>
        <begin position="257"/>
        <end position="275"/>
    </location>
</feature>
<dbReference type="Proteomes" id="UP000570595">
    <property type="component" value="Unassembled WGS sequence"/>
</dbReference>
<dbReference type="OrthoDB" id="425313at2759"/>
<dbReference type="AlphaFoldDB" id="A0A7J6M4F5"/>
<reference evidence="3 4" key="1">
    <citation type="submission" date="2020-04" db="EMBL/GenBank/DDBJ databases">
        <title>Perkinsus olseni comparative genomics.</title>
        <authorList>
            <person name="Bogema D.R."/>
        </authorList>
    </citation>
    <scope>NUCLEOTIDE SEQUENCE [LARGE SCALE GENOMIC DNA]</scope>
    <source>
        <strain evidence="3">ATCC PRA-179</strain>
    </source>
</reference>
<keyword evidence="2" id="KW-1133">Transmembrane helix</keyword>
<evidence type="ECO:0000313" key="4">
    <source>
        <dbReference type="Proteomes" id="UP000570595"/>
    </source>
</evidence>
<accession>A0A7J6M4F5</accession>
<keyword evidence="2" id="KW-0812">Transmembrane</keyword>
<evidence type="ECO:0000256" key="1">
    <source>
        <dbReference type="SAM" id="MobiDB-lite"/>
    </source>
</evidence>
<sequence>MVVLEVGALLGGVWELFKYNRTNYQFDYELNQDRVYHTQKMRVEQVDLYREDVRDLFELTIGKMDTYIVVNTLTLGFVVGFFYEGRLPEDGTPAWLVWLWGMHLICAIFFLLLSVWFAIHASIVAQTFKARVLTQWMRLPIPGEDEINPIAARLQDYETSGVMRMFRIPVVGYYIPGKKYTTGVEAKETFPAQLSTEDPDAAEYNLFVEHFYLYNKLQEHWNGFDAYARVCMVLGANQFLHVISYMGLAYYMVQYHFWGTWVFVVLPMAFALAHEKMNLLLDPWEQLTLAALQIIGPFLAGLCASFTIGYNMGQIRANEATIAGEPVDTSYETYLTAINYISPVSFIIHMLCIGYLMSMAVEPDGSLPTKFSTVIQIDVLGLNKEDQQQQEQQEQEGGRDVDERRKSVGSKLDAVRRKSAAKLERAATDLIPQAPMVKHAQSIRKQKTSRHNLDSFVSEGSQVSDESAKISRQKTTLPLHYTEQTHQRITYGDDEGSRLPRGLTQDINELASGRPMGLLAGEGDNNETFAEANTKAMTLPWRSFKAGAGVIILLWLWGIIYAFIVASGTTTWGWNNKLGLEVKEEPGESEEDKELAHAGMPRDSEKLRRLQDLNLGVRVQFDGEGALFNPVSLTLGPNDSLLFSDSHGNRWTASPQGGRVVEVSASSAGSTTEVAVDADGVYRYSAGKRIGRLPVPSKVTMSSRLVGACEGVGRGIRAVTQQGEVLSWDAAGKWAGVSRIEGVADLTLRDCMYDTAGQLLVLGASSGPSGGDPEVWTVA</sequence>
<comment type="caution">
    <text evidence="3">The sequence shown here is derived from an EMBL/GenBank/DDBJ whole genome shotgun (WGS) entry which is preliminary data.</text>
</comment>
<dbReference type="EMBL" id="JABAHT010000073">
    <property type="protein sequence ID" value="KAF4666463.1"/>
    <property type="molecule type" value="Genomic_DNA"/>
</dbReference>
<gene>
    <name evidence="3" type="primary">PUF4_10</name>
    <name evidence="3" type="ORF">FOZ61_009721</name>
</gene>
<feature type="region of interest" description="Disordered" evidence="1">
    <location>
        <begin position="385"/>
        <end position="414"/>
    </location>
</feature>
<feature type="transmembrane region" description="Helical" evidence="2">
    <location>
        <begin position="340"/>
        <end position="361"/>
    </location>
</feature>
<proteinExistence type="predicted"/>
<feature type="transmembrane region" description="Helical" evidence="2">
    <location>
        <begin position="287"/>
        <end position="308"/>
    </location>
</feature>
<keyword evidence="2" id="KW-0472">Membrane</keyword>
<evidence type="ECO:0000313" key="3">
    <source>
        <dbReference type="EMBL" id="KAF4666463.1"/>
    </source>
</evidence>
<name>A0A7J6M4F5_PEROL</name>
<feature type="transmembrane region" description="Helical" evidence="2">
    <location>
        <begin position="546"/>
        <end position="566"/>
    </location>
</feature>
<evidence type="ECO:0000256" key="2">
    <source>
        <dbReference type="SAM" id="Phobius"/>
    </source>
</evidence>
<dbReference type="SUPFAM" id="SSF101898">
    <property type="entry name" value="NHL repeat"/>
    <property type="match status" value="1"/>
</dbReference>
<feature type="transmembrane region" description="Helical" evidence="2">
    <location>
        <begin position="64"/>
        <end position="83"/>
    </location>
</feature>